<keyword evidence="2" id="KW-1185">Reference proteome</keyword>
<sequence length="228" mass="25842">MLQPFCCITDQYYQQHVPIVEIAKKKAARAHTRTYLPDFFPFSSLSGLFHPITEIWKSGNEAKNEDQRDDQLEVITDDEKEAEGRGDGRDGFHASTALLDELLISLAGLPCFSLILLYSSSNIGELLLGMVESGRDTEHVKIFLQILVNQNLDKQNQIYLTLEYMYQEASDNTSNGNGLGWYEVGVDWTMMDENSLSNGECHSSVHDEYSSLMERQIEVFIAISFLIL</sequence>
<protein>
    <submittedName>
        <fullName evidence="1">Uncharacterized protein</fullName>
    </submittedName>
</protein>
<name>A0ACB9U3L3_9CETA</name>
<accession>A0ACB9U3L3</accession>
<evidence type="ECO:0000313" key="2">
    <source>
        <dbReference type="Proteomes" id="UP001057279"/>
    </source>
</evidence>
<evidence type="ECO:0000313" key="1">
    <source>
        <dbReference type="EMBL" id="KAI4556940.1"/>
    </source>
</evidence>
<organism evidence="1 2">
    <name type="scientific">Ovis ammon polii x Ovis aries</name>
    <dbReference type="NCBI Taxonomy" id="2918886"/>
    <lineage>
        <taxon>Eukaryota</taxon>
        <taxon>Metazoa</taxon>
        <taxon>Chordata</taxon>
        <taxon>Craniata</taxon>
        <taxon>Vertebrata</taxon>
        <taxon>Euteleostomi</taxon>
        <taxon>Mammalia</taxon>
        <taxon>Eutheria</taxon>
        <taxon>Laurasiatheria</taxon>
        <taxon>Artiodactyla</taxon>
        <taxon>Ruminantia</taxon>
        <taxon>Pecora</taxon>
        <taxon>Bovidae</taxon>
        <taxon>Caprinae</taxon>
        <taxon>Ovis</taxon>
    </lineage>
</organism>
<dbReference type="EMBL" id="CM043050">
    <property type="protein sequence ID" value="KAI4556940.1"/>
    <property type="molecule type" value="Genomic_DNA"/>
</dbReference>
<dbReference type="Proteomes" id="UP001057279">
    <property type="component" value="Linkage Group LG25"/>
</dbReference>
<gene>
    <name evidence="1" type="ORF">MJG53_018894</name>
</gene>
<comment type="caution">
    <text evidence="1">The sequence shown here is derived from an EMBL/GenBank/DDBJ whole genome shotgun (WGS) entry which is preliminary data.</text>
</comment>
<reference evidence="1" key="1">
    <citation type="submission" date="2022-03" db="EMBL/GenBank/DDBJ databases">
        <title>Genomic analyses of argali, domestic sheep and their hybrids provide insights into chromosomal evolution, heterosis and genetic basis of agronomic traits.</title>
        <authorList>
            <person name="Li M."/>
        </authorList>
    </citation>
    <scope>NUCLEOTIDE SEQUENCE</scope>
    <source>
        <strain evidence="1">F1 hybrid</strain>
    </source>
</reference>
<proteinExistence type="predicted"/>